<name>A0A3B0V1A3_9ZZZZ</name>
<gene>
    <name evidence="1" type="ORF">MNBD_BACTEROID06-75</name>
</gene>
<reference evidence="1" key="1">
    <citation type="submission" date="2018-06" db="EMBL/GenBank/DDBJ databases">
        <authorList>
            <person name="Zhirakovskaya E."/>
        </authorList>
    </citation>
    <scope>NUCLEOTIDE SEQUENCE</scope>
</reference>
<dbReference type="EMBL" id="UOES01000037">
    <property type="protein sequence ID" value="VAW25914.1"/>
    <property type="molecule type" value="Genomic_DNA"/>
</dbReference>
<proteinExistence type="predicted"/>
<accession>A0A3B0V1A3</accession>
<organism evidence="1">
    <name type="scientific">hydrothermal vent metagenome</name>
    <dbReference type="NCBI Taxonomy" id="652676"/>
    <lineage>
        <taxon>unclassified sequences</taxon>
        <taxon>metagenomes</taxon>
        <taxon>ecological metagenomes</taxon>
    </lineage>
</organism>
<protein>
    <submittedName>
        <fullName evidence="1">Uncharacterized protein</fullName>
    </submittedName>
</protein>
<dbReference type="AlphaFoldDB" id="A0A3B0V1A3"/>
<sequence length="192" mass="20777">MKFTLPLLFLFLASISFAQTQSTKDQIASAVLAASKVQRNGATVMGYNADGKFITLRKGSNELICLADNPNQKGFSVACYHKDLEPMMARGRALKSEGKNSGEIDKIRAEEAVSGKLKMPKSATTLHVLSGASAHYDAAKNEVVGATLRYVVYIPFATQETTGLPLQPVVKGGPWLMFPGTYRAHIMINPVN</sequence>
<evidence type="ECO:0000313" key="1">
    <source>
        <dbReference type="EMBL" id="VAW25914.1"/>
    </source>
</evidence>